<protein>
    <submittedName>
        <fullName evidence="3">Acetyltransferase</fullName>
    </submittedName>
</protein>
<dbReference type="SUPFAM" id="SSF55729">
    <property type="entry name" value="Acyl-CoA N-acyltransferases (Nat)"/>
    <property type="match status" value="1"/>
</dbReference>
<evidence type="ECO:0000313" key="3">
    <source>
        <dbReference type="EMBL" id="NKC05151.1"/>
    </source>
</evidence>
<evidence type="ECO:0000259" key="2">
    <source>
        <dbReference type="SMART" id="SM01006"/>
    </source>
</evidence>
<dbReference type="PANTHER" id="PTHR31438:SF1">
    <property type="entry name" value="LYSINE N-ACYLTRANSFERASE C17G9.06C-RELATED"/>
    <property type="match status" value="1"/>
</dbReference>
<accession>A0ABX1DQC9</accession>
<sequence length="202" mass="23794">MRPPKPRGIVYQRYIPWIDKVLAFHVADLEGDLEHFHRWMNDPRVSAIWEDHGSLDYHRDFLNGRLADPRTLPLIGTFDGVPFGYFELYWAKEDRLGPYYDAAPYDRGWHVAIGEDAFRGKAFVSAWLPSLMHYMFLADSRTTRIVGEPVHHHQQQIRNLDRSGFAKIKHVQFPHKKALLVMLLRERFCRPAAFSRSRQPNR</sequence>
<reference evidence="3 4" key="1">
    <citation type="submission" date="2020-03" db="EMBL/GenBank/DDBJ databases">
        <title>Whole genome sequencing of clinical and environmental type strains of Ochrobactrum.</title>
        <authorList>
            <person name="Dharne M."/>
        </authorList>
    </citation>
    <scope>NUCLEOTIDE SEQUENCE [LARGE SCALE GENOMIC DNA]</scope>
    <source>
        <strain evidence="3 4">CIP 109452</strain>
    </source>
</reference>
<dbReference type="InterPro" id="IPR019432">
    <property type="entry name" value="Acyltransferase_MbtK/IucB-like"/>
</dbReference>
<dbReference type="Gene3D" id="3.40.630.30">
    <property type="match status" value="1"/>
</dbReference>
<evidence type="ECO:0000313" key="4">
    <source>
        <dbReference type="Proteomes" id="UP000704467"/>
    </source>
</evidence>
<organism evidence="3 4">
    <name type="scientific">Brucella haematophila</name>
    <dbReference type="NCBI Taxonomy" id="419474"/>
    <lineage>
        <taxon>Bacteria</taxon>
        <taxon>Pseudomonadati</taxon>
        <taxon>Pseudomonadota</taxon>
        <taxon>Alphaproteobacteria</taxon>
        <taxon>Hyphomicrobiales</taxon>
        <taxon>Brucellaceae</taxon>
        <taxon>Brucella/Ochrobactrum group</taxon>
        <taxon>Brucella</taxon>
    </lineage>
</organism>
<name>A0ABX1DQC9_9HYPH</name>
<dbReference type="Pfam" id="PF13523">
    <property type="entry name" value="Acetyltransf_8"/>
    <property type="match status" value="1"/>
</dbReference>
<comment type="caution">
    <text evidence="3">The sequence shown here is derived from an EMBL/GenBank/DDBJ whole genome shotgun (WGS) entry which is preliminary data.</text>
</comment>
<comment type="pathway">
    <text evidence="1">Siderophore biosynthesis.</text>
</comment>
<gene>
    <name evidence="3" type="ORF">HED55_24230</name>
</gene>
<dbReference type="PANTHER" id="PTHR31438">
    <property type="entry name" value="LYSINE N-ACYLTRANSFERASE C17G9.06C-RELATED"/>
    <property type="match status" value="1"/>
</dbReference>
<feature type="domain" description="Acyltransferase MbtK/IucB-like conserved" evidence="2">
    <location>
        <begin position="25"/>
        <end position="72"/>
    </location>
</feature>
<dbReference type="InterPro" id="IPR016181">
    <property type="entry name" value="Acyl_CoA_acyltransferase"/>
</dbReference>
<dbReference type="EMBL" id="JAAVLN010000003">
    <property type="protein sequence ID" value="NKC05151.1"/>
    <property type="molecule type" value="Genomic_DNA"/>
</dbReference>
<proteinExistence type="predicted"/>
<evidence type="ECO:0000256" key="1">
    <source>
        <dbReference type="ARBA" id="ARBA00004924"/>
    </source>
</evidence>
<dbReference type="SMART" id="SM01006">
    <property type="entry name" value="AlcB"/>
    <property type="match status" value="1"/>
</dbReference>
<keyword evidence="4" id="KW-1185">Reference proteome</keyword>
<dbReference type="Proteomes" id="UP000704467">
    <property type="component" value="Unassembled WGS sequence"/>
</dbReference>